<keyword evidence="3" id="KW-1185">Reference proteome</keyword>
<dbReference type="InterPro" id="IPR011008">
    <property type="entry name" value="Dimeric_a/b-barrel"/>
</dbReference>
<evidence type="ECO:0000313" key="3">
    <source>
        <dbReference type="Proteomes" id="UP000317214"/>
    </source>
</evidence>
<keyword evidence="2" id="KW-0503">Monooxygenase</keyword>
<accession>A0A4Y6V6B2</accession>
<keyword evidence="2" id="KW-0560">Oxidoreductase</keyword>
<feature type="domain" description="ABM" evidence="1">
    <location>
        <begin position="2"/>
        <end position="96"/>
    </location>
</feature>
<name>A0A4Y6V6B2_9PROT</name>
<dbReference type="Pfam" id="PF03992">
    <property type="entry name" value="ABM"/>
    <property type="match status" value="1"/>
</dbReference>
<dbReference type="GO" id="GO:0004497">
    <property type="term" value="F:monooxygenase activity"/>
    <property type="evidence" value="ECO:0007669"/>
    <property type="project" value="UniProtKB-KW"/>
</dbReference>
<dbReference type="AlphaFoldDB" id="A0A4Y6V6B2"/>
<evidence type="ECO:0000259" key="1">
    <source>
        <dbReference type="PROSITE" id="PS51725"/>
    </source>
</evidence>
<dbReference type="RefSeq" id="WP_141492751.1">
    <property type="nucleotide sequence ID" value="NZ_CP032485.1"/>
</dbReference>
<evidence type="ECO:0000313" key="2">
    <source>
        <dbReference type="EMBL" id="QDH24904.1"/>
    </source>
</evidence>
<organism evidence="2 3">
    <name type="scientific">Neokomagataea tanensis</name>
    <dbReference type="NCBI Taxonomy" id="661191"/>
    <lineage>
        <taxon>Bacteria</taxon>
        <taxon>Pseudomonadati</taxon>
        <taxon>Pseudomonadota</taxon>
        <taxon>Alphaproteobacteria</taxon>
        <taxon>Acetobacterales</taxon>
        <taxon>Acetobacteraceae</taxon>
        <taxon>Neokomagataea</taxon>
    </lineage>
</organism>
<dbReference type="EMBL" id="CP032485">
    <property type="protein sequence ID" value="QDH24904.1"/>
    <property type="molecule type" value="Genomic_DNA"/>
</dbReference>
<dbReference type="SUPFAM" id="SSF54909">
    <property type="entry name" value="Dimeric alpha+beta barrel"/>
    <property type="match status" value="1"/>
</dbReference>
<gene>
    <name evidence="2" type="ORF">D5366_06390</name>
</gene>
<dbReference type="InterPro" id="IPR050404">
    <property type="entry name" value="Heme-degrading_MO"/>
</dbReference>
<protein>
    <submittedName>
        <fullName evidence="2">Antibiotic biosynthesis monooxygenase</fullName>
    </submittedName>
</protein>
<dbReference type="Proteomes" id="UP000317214">
    <property type="component" value="Chromosome"/>
</dbReference>
<dbReference type="PANTHER" id="PTHR34474">
    <property type="entry name" value="SIGNAL TRANSDUCTION PROTEIN TRAP"/>
    <property type="match status" value="1"/>
</dbReference>
<reference evidence="2 3" key="1">
    <citation type="submission" date="2018-09" db="EMBL/GenBank/DDBJ databases">
        <title>The complete genome sequence of Neokomagataea tanensis NBRC 106556(T).</title>
        <authorList>
            <person name="Chua K.-O."/>
            <person name="See-Too W.-S."/>
            <person name="Hong K.-W."/>
            <person name="Yin W.-F."/>
            <person name="Chan K.-G."/>
        </authorList>
    </citation>
    <scope>NUCLEOTIDE SEQUENCE [LARGE SCALE GENOMIC DNA]</scope>
    <source>
        <strain evidence="3">AH13 \ NBRC 106556</strain>
    </source>
</reference>
<dbReference type="KEGG" id="ntn:D5366_06390"/>
<dbReference type="PROSITE" id="PS51725">
    <property type="entry name" value="ABM"/>
    <property type="match status" value="1"/>
</dbReference>
<dbReference type="Gene3D" id="3.30.70.100">
    <property type="match status" value="1"/>
</dbReference>
<dbReference type="OrthoDB" id="9798115at2"/>
<sequence length="104" mass="11959">MYIAMNRFKVAPDCVEAFKSRWLDREVLLKTVPGFVSFQFLEGPKNEEFNLYVSHTVWESYDAFMAWTRSDQFRQAHASAGEGKKLTIGGPTFEGFQVLQNVTL</sequence>
<dbReference type="PANTHER" id="PTHR34474:SF2">
    <property type="entry name" value="SIGNAL TRANSDUCTION PROTEIN TRAP"/>
    <property type="match status" value="1"/>
</dbReference>
<dbReference type="InterPro" id="IPR007138">
    <property type="entry name" value="ABM_dom"/>
</dbReference>
<proteinExistence type="predicted"/>